<proteinExistence type="predicted"/>
<dbReference type="AlphaFoldDB" id="A0AAV4JVC0"/>
<evidence type="ECO:0000313" key="1">
    <source>
        <dbReference type="EMBL" id="GFS25316.1"/>
    </source>
</evidence>
<reference evidence="1 2" key="1">
    <citation type="journal article" date="2021" name="Elife">
        <title>Chloroplast acquisition without the gene transfer in kleptoplastic sea slugs, Plakobranchus ocellatus.</title>
        <authorList>
            <person name="Maeda T."/>
            <person name="Takahashi S."/>
            <person name="Yoshida T."/>
            <person name="Shimamura S."/>
            <person name="Takaki Y."/>
            <person name="Nagai Y."/>
            <person name="Toyoda A."/>
            <person name="Suzuki Y."/>
            <person name="Arimoto A."/>
            <person name="Ishii H."/>
            <person name="Satoh N."/>
            <person name="Nishiyama T."/>
            <person name="Hasebe M."/>
            <person name="Maruyama T."/>
            <person name="Minagawa J."/>
            <person name="Obokata J."/>
            <person name="Shigenobu S."/>
        </authorList>
    </citation>
    <scope>NUCLEOTIDE SEQUENCE [LARGE SCALE GENOMIC DNA]</scope>
</reference>
<keyword evidence="2" id="KW-1185">Reference proteome</keyword>
<dbReference type="EMBL" id="BMAT01003433">
    <property type="protein sequence ID" value="GFS25316.1"/>
    <property type="molecule type" value="Genomic_DNA"/>
</dbReference>
<accession>A0AAV4JVC0</accession>
<name>A0AAV4JVC0_9GAST</name>
<gene>
    <name evidence="1" type="ORF">ElyMa_001684500</name>
</gene>
<evidence type="ECO:0000313" key="2">
    <source>
        <dbReference type="Proteomes" id="UP000762676"/>
    </source>
</evidence>
<organism evidence="1 2">
    <name type="scientific">Elysia marginata</name>
    <dbReference type="NCBI Taxonomy" id="1093978"/>
    <lineage>
        <taxon>Eukaryota</taxon>
        <taxon>Metazoa</taxon>
        <taxon>Spiralia</taxon>
        <taxon>Lophotrochozoa</taxon>
        <taxon>Mollusca</taxon>
        <taxon>Gastropoda</taxon>
        <taxon>Heterobranchia</taxon>
        <taxon>Euthyneura</taxon>
        <taxon>Panpulmonata</taxon>
        <taxon>Sacoglossa</taxon>
        <taxon>Placobranchoidea</taxon>
        <taxon>Plakobranchidae</taxon>
        <taxon>Elysia</taxon>
    </lineage>
</organism>
<sequence>MQKNCHQCELCDKPLTDSELLLLDDMLETGYTITVDEKQALFYISGYIASKHPELASSPASSQLSKEVQAFLAEMNRGGLTYPSDNLFTFVVLAHSFSDKLQSIVAGTDLQQYYHSFHLCSTWIFLFPHLPYVVW</sequence>
<comment type="caution">
    <text evidence="1">The sequence shown here is derived from an EMBL/GenBank/DDBJ whole genome shotgun (WGS) entry which is preliminary data.</text>
</comment>
<protein>
    <submittedName>
        <fullName evidence="1">Uncharacterized protein</fullName>
    </submittedName>
</protein>
<dbReference type="Proteomes" id="UP000762676">
    <property type="component" value="Unassembled WGS sequence"/>
</dbReference>